<feature type="signal peptide" evidence="5">
    <location>
        <begin position="1"/>
        <end position="23"/>
    </location>
</feature>
<evidence type="ECO:0000259" key="6">
    <source>
        <dbReference type="SMART" id="SM00849"/>
    </source>
</evidence>
<dbReference type="PANTHER" id="PTHR42978:SF3">
    <property type="entry name" value="BLR3078 PROTEIN"/>
    <property type="match status" value="1"/>
</dbReference>
<keyword evidence="2" id="KW-0479">Metal-binding</keyword>
<dbReference type="InterPro" id="IPR051013">
    <property type="entry name" value="MBL_superfamily_lactonases"/>
</dbReference>
<keyword evidence="8" id="KW-1185">Reference proteome</keyword>
<evidence type="ECO:0000256" key="4">
    <source>
        <dbReference type="ARBA" id="ARBA00022833"/>
    </source>
</evidence>
<gene>
    <name evidence="7" type="ORF">ACFPOE_23885</name>
</gene>
<feature type="domain" description="Metallo-beta-lactamase" evidence="6">
    <location>
        <begin position="60"/>
        <end position="254"/>
    </location>
</feature>
<keyword evidence="5" id="KW-0732">Signal</keyword>
<dbReference type="Pfam" id="PF00753">
    <property type="entry name" value="Lactamase_B"/>
    <property type="match status" value="1"/>
</dbReference>
<evidence type="ECO:0000256" key="3">
    <source>
        <dbReference type="ARBA" id="ARBA00022801"/>
    </source>
</evidence>
<proteinExistence type="inferred from homology"/>
<evidence type="ECO:0000313" key="7">
    <source>
        <dbReference type="EMBL" id="MFC5500605.1"/>
    </source>
</evidence>
<dbReference type="PANTHER" id="PTHR42978">
    <property type="entry name" value="QUORUM-QUENCHING LACTONASE YTNP-RELATED-RELATED"/>
    <property type="match status" value="1"/>
</dbReference>
<dbReference type="SMART" id="SM00849">
    <property type="entry name" value="Lactamase_B"/>
    <property type="match status" value="1"/>
</dbReference>
<dbReference type="InterPro" id="IPR036866">
    <property type="entry name" value="RibonucZ/Hydroxyglut_hydro"/>
</dbReference>
<dbReference type="EMBL" id="JBHSMF010000015">
    <property type="protein sequence ID" value="MFC5500605.1"/>
    <property type="molecule type" value="Genomic_DNA"/>
</dbReference>
<keyword evidence="3" id="KW-0378">Hydrolase</keyword>
<dbReference type="RefSeq" id="WP_376852845.1">
    <property type="nucleotide sequence ID" value="NZ_JBHSMF010000015.1"/>
</dbReference>
<sequence length="270" mass="29174">MPTILRALVAASALLCAALGASAQPAPEVTLTRLECGTGFNDQRRFSDTFAYSDPKMPFTFSCYLVRHGDDYMVWDTGYLPGSNPSAPTVSLLEQLAQLKVRPEQVKYVGISHFHADHTGQLPSLPEATLLIGEREWAALTAPKPMAGANVAAFTHWISGGGKLEQQAADKDVFGDGTVVILRTPGHTPGHQALLVRLKEKGAVLLSGDAAHFHENYANNGVPGFNYDRADTIASLERLKQIEKNLKATVIIQHDPRDIGKLPPFPAAAR</sequence>
<dbReference type="SUPFAM" id="SSF56281">
    <property type="entry name" value="Metallo-hydrolase/oxidoreductase"/>
    <property type="match status" value="1"/>
</dbReference>
<evidence type="ECO:0000256" key="1">
    <source>
        <dbReference type="ARBA" id="ARBA00007749"/>
    </source>
</evidence>
<comment type="similarity">
    <text evidence="1">Belongs to the metallo-beta-lactamase superfamily.</text>
</comment>
<keyword evidence="4" id="KW-0862">Zinc</keyword>
<reference evidence="8" key="1">
    <citation type="journal article" date="2019" name="Int. J. Syst. Evol. Microbiol.">
        <title>The Global Catalogue of Microorganisms (GCM) 10K type strain sequencing project: providing services to taxonomists for standard genome sequencing and annotation.</title>
        <authorList>
            <consortium name="The Broad Institute Genomics Platform"/>
            <consortium name="The Broad Institute Genome Sequencing Center for Infectious Disease"/>
            <person name="Wu L."/>
            <person name="Ma J."/>
        </authorList>
    </citation>
    <scope>NUCLEOTIDE SEQUENCE [LARGE SCALE GENOMIC DNA]</scope>
    <source>
        <strain evidence="8">CCUG 57401</strain>
    </source>
</reference>
<comment type="caution">
    <text evidence="7">The sequence shown here is derived from an EMBL/GenBank/DDBJ whole genome shotgun (WGS) entry which is preliminary data.</text>
</comment>
<evidence type="ECO:0000313" key="8">
    <source>
        <dbReference type="Proteomes" id="UP001596037"/>
    </source>
</evidence>
<dbReference type="Gene3D" id="3.60.15.10">
    <property type="entry name" value="Ribonuclease Z/Hydroxyacylglutathione hydrolase-like"/>
    <property type="match status" value="1"/>
</dbReference>
<organism evidence="7 8">
    <name type="scientific">Caenimonas terrae</name>
    <dbReference type="NCBI Taxonomy" id="696074"/>
    <lineage>
        <taxon>Bacteria</taxon>
        <taxon>Pseudomonadati</taxon>
        <taxon>Pseudomonadota</taxon>
        <taxon>Betaproteobacteria</taxon>
        <taxon>Burkholderiales</taxon>
        <taxon>Comamonadaceae</taxon>
        <taxon>Caenimonas</taxon>
    </lineage>
</organism>
<dbReference type="InterPro" id="IPR001279">
    <property type="entry name" value="Metallo-B-lactamas"/>
</dbReference>
<feature type="chain" id="PRO_5045496389" evidence="5">
    <location>
        <begin position="24"/>
        <end position="270"/>
    </location>
</feature>
<protein>
    <submittedName>
        <fullName evidence="7">N-acyl homoserine lactonase family protein</fullName>
    </submittedName>
</protein>
<evidence type="ECO:0000256" key="2">
    <source>
        <dbReference type="ARBA" id="ARBA00022723"/>
    </source>
</evidence>
<dbReference type="CDD" id="cd07729">
    <property type="entry name" value="AHL_lactonase_MBL-fold"/>
    <property type="match status" value="1"/>
</dbReference>
<name>A0ABW0NKQ0_9BURK</name>
<evidence type="ECO:0000256" key="5">
    <source>
        <dbReference type="SAM" id="SignalP"/>
    </source>
</evidence>
<accession>A0ABW0NKQ0</accession>
<dbReference type="Proteomes" id="UP001596037">
    <property type="component" value="Unassembled WGS sequence"/>
</dbReference>